<reference evidence="2" key="1">
    <citation type="submission" date="2021-02" db="EMBL/GenBank/DDBJ databases">
        <authorList>
            <person name="Dougan E. K."/>
            <person name="Rhodes N."/>
            <person name="Thang M."/>
            <person name="Chan C."/>
        </authorList>
    </citation>
    <scope>NUCLEOTIDE SEQUENCE</scope>
</reference>
<dbReference type="OrthoDB" id="437651at2759"/>
<evidence type="ECO:0000313" key="2">
    <source>
        <dbReference type="EMBL" id="CAE8612210.1"/>
    </source>
</evidence>
<feature type="region of interest" description="Disordered" evidence="1">
    <location>
        <begin position="256"/>
        <end position="276"/>
    </location>
</feature>
<sequence>MDVAELEAISQQIKSRRSAAEAAEAKRVRIRAKEKRKKDRRVLAKKAEEEKSGLAKPDRRKRRGLSLTGDGDDDILGQPEQREKIPRRKGLPRVPVRRQRPSGGPPPRRGRPRAKPLEEVPPEEECWIQPAAPRLDEAAPGTPQDLLPELETLPPEEPTSAAAQDAPAEPPGPPPAPCSVALAAWLRHSTEELPRDSSARENAIGKVATHLGTRLKLEDLNVFLREVQLRVLEKRGNSRSSRPFVRSIKASSVFDAKPGNVPNRDAPRTGVQSYTAPEDPFMPRVRALCRDMRDRWPVLGKDGRLAMGNLRRFLRELLAIAGNALHWEVAWQYMGLGTLPDEERDQAGLILVDVLLELVSEFPACTDRAAAAIADLSRSFRLKLRTVETAVRELVLRVGGDLQLKPGVAEVIARLLAHWYPSPSQTSGWGWARAGWSWQEWMTLVEQILGGVEERCALNLLRTVLGLLEAQASVEDKVFFEPLQSILTNCLWAQSYAPNAGAPPARAQRRSRAQETNRPGRGRAASLRPVEILDDSPPPVPEQIDLDSDQEPTGADPTEQDKMAETDTAVEEKPSETVVTDQPQ</sequence>
<accession>A0A813FDB6</accession>
<comment type="caution">
    <text evidence="2">The sequence shown here is derived from an EMBL/GenBank/DDBJ whole genome shotgun (WGS) entry which is preliminary data.</text>
</comment>
<organism evidence="2 3">
    <name type="scientific">Polarella glacialis</name>
    <name type="common">Dinoflagellate</name>
    <dbReference type="NCBI Taxonomy" id="89957"/>
    <lineage>
        <taxon>Eukaryota</taxon>
        <taxon>Sar</taxon>
        <taxon>Alveolata</taxon>
        <taxon>Dinophyceae</taxon>
        <taxon>Suessiales</taxon>
        <taxon>Suessiaceae</taxon>
        <taxon>Polarella</taxon>
    </lineage>
</organism>
<keyword evidence="3" id="KW-1185">Reference proteome</keyword>
<feature type="region of interest" description="Disordered" evidence="1">
    <location>
        <begin position="499"/>
        <end position="584"/>
    </location>
</feature>
<dbReference type="Proteomes" id="UP000654075">
    <property type="component" value="Unassembled WGS sequence"/>
</dbReference>
<feature type="compositionally biased region" description="Basic and acidic residues" evidence="1">
    <location>
        <begin position="41"/>
        <end position="57"/>
    </location>
</feature>
<name>A0A813FDB6_POLGL</name>
<feature type="compositionally biased region" description="Low complexity" evidence="1">
    <location>
        <begin position="146"/>
        <end position="167"/>
    </location>
</feature>
<dbReference type="EMBL" id="CAJNNV010025097">
    <property type="protein sequence ID" value="CAE8612210.1"/>
    <property type="molecule type" value="Genomic_DNA"/>
</dbReference>
<evidence type="ECO:0000256" key="1">
    <source>
        <dbReference type="SAM" id="MobiDB-lite"/>
    </source>
</evidence>
<protein>
    <submittedName>
        <fullName evidence="2">Uncharacterized protein</fullName>
    </submittedName>
</protein>
<feature type="compositionally biased region" description="Basic and acidic residues" evidence="1">
    <location>
        <begin position="559"/>
        <end position="575"/>
    </location>
</feature>
<gene>
    <name evidence="2" type="ORF">PGLA1383_LOCUS30005</name>
</gene>
<feature type="compositionally biased region" description="Basic residues" evidence="1">
    <location>
        <begin position="28"/>
        <end position="40"/>
    </location>
</feature>
<evidence type="ECO:0000313" key="3">
    <source>
        <dbReference type="Proteomes" id="UP000654075"/>
    </source>
</evidence>
<dbReference type="AlphaFoldDB" id="A0A813FDB6"/>
<proteinExistence type="predicted"/>
<feature type="compositionally biased region" description="Basic residues" evidence="1">
    <location>
        <begin position="85"/>
        <end position="100"/>
    </location>
</feature>
<feature type="region of interest" description="Disordered" evidence="1">
    <location>
        <begin position="1"/>
        <end position="175"/>
    </location>
</feature>